<dbReference type="Proteomes" id="UP000315525">
    <property type="component" value="Unassembled WGS sequence"/>
</dbReference>
<accession>A0A523UY34</accession>
<dbReference type="EMBL" id="SOJN01000020">
    <property type="protein sequence ID" value="TET47445.1"/>
    <property type="molecule type" value="Genomic_DNA"/>
</dbReference>
<reference evidence="3 4" key="1">
    <citation type="submission" date="2019-03" db="EMBL/GenBank/DDBJ databases">
        <title>Metabolic potential of uncultured bacteria and archaea associated with petroleum seepage in deep-sea sediments.</title>
        <authorList>
            <person name="Dong X."/>
            <person name="Hubert C."/>
        </authorList>
    </citation>
    <scope>NUCLEOTIDE SEQUENCE [LARGE SCALE GENOMIC DNA]</scope>
    <source>
        <strain evidence="3">E44_bin18</strain>
    </source>
</reference>
<dbReference type="AlphaFoldDB" id="A0A523UY34"/>
<dbReference type="PROSITE" id="PS51688">
    <property type="entry name" value="ICA"/>
    <property type="match status" value="1"/>
</dbReference>
<evidence type="ECO:0000313" key="3">
    <source>
        <dbReference type="EMBL" id="TET47445.1"/>
    </source>
</evidence>
<dbReference type="Pfam" id="PF13884">
    <property type="entry name" value="Peptidase_S74"/>
    <property type="match status" value="1"/>
</dbReference>
<feature type="domain" description="Peptidase S74" evidence="2">
    <location>
        <begin position="357"/>
        <end position="446"/>
    </location>
</feature>
<dbReference type="InterPro" id="IPR030392">
    <property type="entry name" value="S74_ICA"/>
</dbReference>
<feature type="signal peptide" evidence="1">
    <location>
        <begin position="1"/>
        <end position="22"/>
    </location>
</feature>
<evidence type="ECO:0000259" key="2">
    <source>
        <dbReference type="PROSITE" id="PS51688"/>
    </source>
</evidence>
<organism evidence="3 4">
    <name type="scientific">candidate division TA06 bacterium</name>
    <dbReference type="NCBI Taxonomy" id="2250710"/>
    <lineage>
        <taxon>Bacteria</taxon>
        <taxon>Bacteria division TA06</taxon>
    </lineage>
</organism>
<protein>
    <recommendedName>
        <fullName evidence="2">Peptidase S74 domain-containing protein</fullName>
    </recommendedName>
</protein>
<feature type="chain" id="PRO_5021750688" description="Peptidase S74 domain-containing protein" evidence="1">
    <location>
        <begin position="23"/>
        <end position="446"/>
    </location>
</feature>
<evidence type="ECO:0000313" key="4">
    <source>
        <dbReference type="Proteomes" id="UP000315525"/>
    </source>
</evidence>
<gene>
    <name evidence="3" type="ORF">E3J62_01340</name>
</gene>
<evidence type="ECO:0000256" key="1">
    <source>
        <dbReference type="SAM" id="SignalP"/>
    </source>
</evidence>
<name>A0A523UY34_UNCT6</name>
<proteinExistence type="predicted"/>
<keyword evidence="1" id="KW-0732">Signal</keyword>
<sequence>MAKRTLFCVALAGLAVSAVGLAQQKENVDEVRLGRVKISRVEQQVVRPATAAPVIPWHINYQGYLTDDAGNPLNDTLSMAFSIYTASAGGTELWNEAQNIGMEDGLFNVVLGSLTPIPPDVFQTGESRWLELVVEAQILLPRTEITSVGYAYRAFKADTADYALDAPPDSDWILTGSVLYPIGQYGLAMRGNVLLGDSTSTYSQVNFGVECTTGGPYSTVRGGHYNRGHSESVACGGSHNVASSGWANVAGGYSNAGGGTMPGGRFNQSSTVTSVVYGEFNRAVVLCCFIAGRGILVWRVYSLAFGRGFTPSTRDAVIFSNSFANIRVGIGNTAPTHALDVGTNGAFCDGLTWVDGSSREHKEQIAELSLDEALEALSELKPITFNYNSDKGERCVGFIAEDVPELVATKNKKGLSPMDVVATLTRVVQYRQKEIESLKKEIDALK</sequence>
<comment type="caution">
    <text evidence="3">The sequence shown here is derived from an EMBL/GenBank/DDBJ whole genome shotgun (WGS) entry which is preliminary data.</text>
</comment>